<feature type="compositionally biased region" description="Pro residues" evidence="1">
    <location>
        <begin position="1"/>
        <end position="10"/>
    </location>
</feature>
<name>A0A5E4AHC1_MARMO</name>
<dbReference type="EMBL" id="WJEC01008138">
    <property type="protein sequence ID" value="KAF7463651.1"/>
    <property type="molecule type" value="Genomic_DNA"/>
</dbReference>
<dbReference type="AlphaFoldDB" id="A0A5E4AHC1"/>
<sequence length="214" mass="22940">MASPGLPPLPGRSLSEEGRRQRGDSQDPSDLQRWVRASPGSPPPASTPCAFPAGREHGALSVDGLGGLALISRTLAPGTSLPVAGTPSLRSQSGPRGHRQQWRRRHGCLRGGLCSALQRDLWLCHFFSREGLCDSRRRRTFQPGAEKPGLKPPRLGFAATSPLRHCACAPGERCALAEPIGTRVLAFTSRGPWTCLHGNLLHPSSGLARQPARF</sequence>
<feature type="region of interest" description="Disordered" evidence="1">
    <location>
        <begin position="1"/>
        <end position="54"/>
    </location>
</feature>
<feature type="region of interest" description="Disordered" evidence="1">
    <location>
        <begin position="79"/>
        <end position="100"/>
    </location>
</feature>
<proteinExistence type="predicted"/>
<evidence type="ECO:0000313" key="2">
    <source>
        <dbReference type="EMBL" id="KAF7463651.1"/>
    </source>
</evidence>
<evidence type="ECO:0000256" key="1">
    <source>
        <dbReference type="SAM" id="MobiDB-lite"/>
    </source>
</evidence>
<dbReference type="EMBL" id="CABDUW010000071">
    <property type="protein sequence ID" value="VTJ56843.1"/>
    <property type="molecule type" value="Genomic_DNA"/>
</dbReference>
<keyword evidence="4" id="KW-1185">Reference proteome</keyword>
<dbReference type="Proteomes" id="UP000335636">
    <property type="component" value="Unassembled WGS sequence"/>
</dbReference>
<feature type="compositionally biased region" description="Basic and acidic residues" evidence="1">
    <location>
        <begin position="14"/>
        <end position="25"/>
    </location>
</feature>
<protein>
    <submittedName>
        <fullName evidence="3">Uncharacterized protein</fullName>
    </submittedName>
</protein>
<reference evidence="2" key="2">
    <citation type="submission" date="2020-08" db="EMBL/GenBank/DDBJ databases">
        <authorList>
            <person name="Shumante A."/>
            <person name="Zimin A.V."/>
            <person name="Puiu D."/>
            <person name="Salzberg S.L."/>
        </authorList>
    </citation>
    <scope>NUCLEOTIDE SEQUENCE</scope>
    <source>
        <strain evidence="2">WC2-LM</strain>
        <tissue evidence="2">Liver</tissue>
    </source>
</reference>
<dbReference type="Proteomes" id="UP000662637">
    <property type="component" value="Unassembled WGS sequence"/>
</dbReference>
<evidence type="ECO:0000313" key="4">
    <source>
        <dbReference type="Proteomes" id="UP000335636"/>
    </source>
</evidence>
<reference evidence="3 4" key="1">
    <citation type="submission" date="2019-04" db="EMBL/GenBank/DDBJ databases">
        <authorList>
            <person name="Alioto T."/>
            <person name="Alioto T."/>
        </authorList>
    </citation>
    <scope>NUCLEOTIDE SEQUENCE [LARGE SCALE GENOMIC DNA]</scope>
</reference>
<gene>
    <name evidence="2" type="ORF">GHT09_008975</name>
    <name evidence="3" type="ORF">MONAX_5E016932</name>
</gene>
<accession>A0A5E4AHC1</accession>
<organism evidence="3 4">
    <name type="scientific">Marmota monax</name>
    <name type="common">Woodchuck</name>
    <dbReference type="NCBI Taxonomy" id="9995"/>
    <lineage>
        <taxon>Eukaryota</taxon>
        <taxon>Metazoa</taxon>
        <taxon>Chordata</taxon>
        <taxon>Craniata</taxon>
        <taxon>Vertebrata</taxon>
        <taxon>Euteleostomi</taxon>
        <taxon>Mammalia</taxon>
        <taxon>Eutheria</taxon>
        <taxon>Euarchontoglires</taxon>
        <taxon>Glires</taxon>
        <taxon>Rodentia</taxon>
        <taxon>Sciuromorpha</taxon>
        <taxon>Sciuridae</taxon>
        <taxon>Xerinae</taxon>
        <taxon>Marmotini</taxon>
        <taxon>Marmota</taxon>
    </lineage>
</organism>
<evidence type="ECO:0000313" key="3">
    <source>
        <dbReference type="EMBL" id="VTJ56843.1"/>
    </source>
</evidence>